<accession>A0ABD3R676</accession>
<evidence type="ECO:0000259" key="8">
    <source>
        <dbReference type="Pfam" id="PF01782"/>
    </source>
</evidence>
<feature type="region of interest" description="Disordered" evidence="6">
    <location>
        <begin position="48"/>
        <end position="92"/>
    </location>
</feature>
<protein>
    <recommendedName>
        <fullName evidence="8">RimM N-terminal domain-containing protein</fullName>
    </recommendedName>
</protein>
<dbReference type="Proteomes" id="UP001530377">
    <property type="component" value="Unassembled WGS sequence"/>
</dbReference>
<dbReference type="Pfam" id="PF01782">
    <property type="entry name" value="RimM"/>
    <property type="match status" value="1"/>
</dbReference>
<dbReference type="GO" id="GO:0006364">
    <property type="term" value="P:rRNA processing"/>
    <property type="evidence" value="ECO:0007669"/>
    <property type="project" value="UniProtKB-KW"/>
</dbReference>
<feature type="signal peptide" evidence="7">
    <location>
        <begin position="1"/>
        <end position="23"/>
    </location>
</feature>
<organism evidence="9 10">
    <name type="scientific">Cyclostephanos tholiformis</name>
    <dbReference type="NCBI Taxonomy" id="382380"/>
    <lineage>
        <taxon>Eukaryota</taxon>
        <taxon>Sar</taxon>
        <taxon>Stramenopiles</taxon>
        <taxon>Ochrophyta</taxon>
        <taxon>Bacillariophyta</taxon>
        <taxon>Coscinodiscophyceae</taxon>
        <taxon>Thalassiosirophycidae</taxon>
        <taxon>Stephanodiscales</taxon>
        <taxon>Stephanodiscaceae</taxon>
        <taxon>Cyclostephanos</taxon>
    </lineage>
</organism>
<evidence type="ECO:0000256" key="6">
    <source>
        <dbReference type="SAM" id="MobiDB-lite"/>
    </source>
</evidence>
<keyword evidence="2" id="KW-0963">Cytoplasm</keyword>
<dbReference type="HAMAP" id="MF_00014">
    <property type="entry name" value="Ribosome_mat_RimM"/>
    <property type="match status" value="1"/>
</dbReference>
<evidence type="ECO:0000313" key="9">
    <source>
        <dbReference type="EMBL" id="KAL3808512.1"/>
    </source>
</evidence>
<sequence length="425" mass="46770">MRRLAVAAIGLLFAITPDTRVSSFGCGAVPFDVKHHRKKNDVDASMTAGWTSSMSCPRPNVRGPSRLRCARRTPDSSSAEDDAPPIRRKKRNKYADFSRADDLAMDPLDAMLFESRAKLREMYGGADGADARSTNGRRFRKLKPSDSSSLEAIERLLSDYGDITGDAGGLVETRERNKRIFPDTTTIDPYDPTTYGYIELGTIVGAHGVHGLMKLTSITDFSQHRLCEPGIRHVKPPNRRSPREVRLVEGRPLRSSNTTKAGGSDSPTYLIRLENVNDRDGAMRMRGHVLYALADESVNDLLSEDEYIVSDLIGLNVFLDESTNEHPGSGFEDLFVGNICGVVLGSEMCAIPGLGQDLLEVALKSHLGGKGEDLVLIPFVPEIVTRVNLERRMISIVPPKGLLDLSYRREAKVKIRGLLPPARVS</sequence>
<keyword evidence="5" id="KW-0143">Chaperone</keyword>
<comment type="caution">
    <text evidence="9">The sequence shown here is derived from an EMBL/GenBank/DDBJ whole genome shotgun (WGS) entry which is preliminary data.</text>
</comment>
<dbReference type="GO" id="GO:0009507">
    <property type="term" value="C:chloroplast"/>
    <property type="evidence" value="ECO:0007669"/>
    <property type="project" value="UniProtKB-SubCell"/>
</dbReference>
<evidence type="ECO:0000256" key="1">
    <source>
        <dbReference type="ARBA" id="ARBA00004229"/>
    </source>
</evidence>
<dbReference type="SUPFAM" id="SSF50447">
    <property type="entry name" value="Translation proteins"/>
    <property type="match status" value="1"/>
</dbReference>
<reference evidence="9 10" key="1">
    <citation type="submission" date="2024-10" db="EMBL/GenBank/DDBJ databases">
        <title>Updated reference genomes for cyclostephanoid diatoms.</title>
        <authorList>
            <person name="Roberts W.R."/>
            <person name="Alverson A.J."/>
        </authorList>
    </citation>
    <scope>NUCLEOTIDE SEQUENCE [LARGE SCALE GENOMIC DNA]</scope>
    <source>
        <strain evidence="9 10">AJA228-03</strain>
    </source>
</reference>
<evidence type="ECO:0000256" key="3">
    <source>
        <dbReference type="ARBA" id="ARBA00022517"/>
    </source>
</evidence>
<dbReference type="PANTHER" id="PTHR33692:SF1">
    <property type="entry name" value="RIBOSOME MATURATION FACTOR RIMM"/>
    <property type="match status" value="1"/>
</dbReference>
<comment type="subcellular location">
    <subcellularLocation>
        <location evidence="1">Plastid</location>
        <location evidence="1">Chloroplast</location>
    </subcellularLocation>
</comment>
<dbReference type="Gene3D" id="2.30.30.240">
    <property type="entry name" value="PRC-barrel domain"/>
    <property type="match status" value="1"/>
</dbReference>
<dbReference type="InterPro" id="IPR036976">
    <property type="entry name" value="RimM_N_sf"/>
</dbReference>
<evidence type="ECO:0000313" key="10">
    <source>
        <dbReference type="Proteomes" id="UP001530377"/>
    </source>
</evidence>
<keyword evidence="7" id="KW-0732">Signal</keyword>
<dbReference type="Gene3D" id="2.40.30.60">
    <property type="entry name" value="RimM"/>
    <property type="match status" value="1"/>
</dbReference>
<name>A0ABD3R676_9STRA</name>
<keyword evidence="4" id="KW-0698">rRNA processing</keyword>
<evidence type="ECO:0000256" key="5">
    <source>
        <dbReference type="ARBA" id="ARBA00023186"/>
    </source>
</evidence>
<feature type="domain" description="RimM N-terminal" evidence="8">
    <location>
        <begin position="200"/>
        <end position="295"/>
    </location>
</feature>
<evidence type="ECO:0000256" key="7">
    <source>
        <dbReference type="SAM" id="SignalP"/>
    </source>
</evidence>
<dbReference type="AlphaFoldDB" id="A0ABD3R676"/>
<feature type="chain" id="PRO_5044873265" description="RimM N-terminal domain-containing protein" evidence="7">
    <location>
        <begin position="24"/>
        <end position="425"/>
    </location>
</feature>
<proteinExistence type="inferred from homology"/>
<gene>
    <name evidence="9" type="ORF">ACHAXA_008333</name>
</gene>
<dbReference type="InterPro" id="IPR002676">
    <property type="entry name" value="RimM_N"/>
</dbReference>
<dbReference type="PANTHER" id="PTHR33692">
    <property type="entry name" value="RIBOSOME MATURATION FACTOR RIMM"/>
    <property type="match status" value="1"/>
</dbReference>
<dbReference type="EMBL" id="JALLPB020000500">
    <property type="protein sequence ID" value="KAL3808512.1"/>
    <property type="molecule type" value="Genomic_DNA"/>
</dbReference>
<evidence type="ECO:0000256" key="4">
    <source>
        <dbReference type="ARBA" id="ARBA00022552"/>
    </source>
</evidence>
<evidence type="ECO:0000256" key="2">
    <source>
        <dbReference type="ARBA" id="ARBA00022490"/>
    </source>
</evidence>
<keyword evidence="3" id="KW-0690">Ribosome biogenesis</keyword>
<keyword evidence="10" id="KW-1185">Reference proteome</keyword>
<dbReference type="InterPro" id="IPR011961">
    <property type="entry name" value="RimM"/>
</dbReference>
<dbReference type="InterPro" id="IPR009000">
    <property type="entry name" value="Transl_B-barrel_sf"/>
</dbReference>